<dbReference type="Proteomes" id="UP000004671">
    <property type="component" value="Chromosome"/>
</dbReference>
<dbReference type="InterPro" id="IPR036852">
    <property type="entry name" value="Peptidase_S8/S53_dom_sf"/>
</dbReference>
<dbReference type="PROSITE" id="PS00137">
    <property type="entry name" value="SUBTILASE_HIS"/>
    <property type="match status" value="1"/>
</dbReference>
<dbReference type="PaxDb" id="880073-Calab_3382"/>
<name>H1XW80_CALAY</name>
<dbReference type="PROSITE" id="PS00138">
    <property type="entry name" value="SUBTILASE_SER"/>
    <property type="match status" value="1"/>
</dbReference>
<feature type="signal peptide" evidence="7">
    <location>
        <begin position="1"/>
        <end position="18"/>
    </location>
</feature>
<dbReference type="SUPFAM" id="SSF49265">
    <property type="entry name" value="Fibronectin type III"/>
    <property type="match status" value="1"/>
</dbReference>
<feature type="domain" description="Peptidase S8/S53" evidence="8">
    <location>
        <begin position="125"/>
        <end position="393"/>
    </location>
</feature>
<evidence type="ECO:0000256" key="2">
    <source>
        <dbReference type="ARBA" id="ARBA00022670"/>
    </source>
</evidence>
<dbReference type="SUPFAM" id="SSF69318">
    <property type="entry name" value="Integrin alpha N-terminal domain"/>
    <property type="match status" value="1"/>
</dbReference>
<dbReference type="Gene3D" id="3.40.50.200">
    <property type="entry name" value="Peptidase S8/S53 domain"/>
    <property type="match status" value="1"/>
</dbReference>
<dbReference type="SUPFAM" id="SSF52743">
    <property type="entry name" value="Subtilisin-like"/>
    <property type="match status" value="1"/>
</dbReference>
<dbReference type="Gene3D" id="2.60.40.4070">
    <property type="match status" value="1"/>
</dbReference>
<reference evidence="9 12" key="2">
    <citation type="submission" date="2016-11" db="EMBL/GenBank/DDBJ databases">
        <title>Genomic analysis of Caldithrix abyssi and proposal of a novel bacterial phylum Caldithrichaeota.</title>
        <authorList>
            <person name="Kublanov I."/>
            <person name="Sigalova O."/>
            <person name="Gavrilov S."/>
            <person name="Lebedinsky A."/>
            <person name="Ivanova N."/>
            <person name="Daum C."/>
            <person name="Reddy T."/>
            <person name="Klenk H.P."/>
            <person name="Goker M."/>
            <person name="Reva O."/>
            <person name="Miroshnichenko M."/>
            <person name="Kyprides N."/>
            <person name="Woyke T."/>
            <person name="Gelfand M."/>
        </authorList>
    </citation>
    <scope>NUCLEOTIDE SEQUENCE [LARGE SCALE GENOMIC DNA]</scope>
    <source>
        <strain evidence="9 12">LF13</strain>
    </source>
</reference>
<dbReference type="InterPro" id="IPR022398">
    <property type="entry name" value="Peptidase_S8_His-AS"/>
</dbReference>
<organism evidence="10 11">
    <name type="scientific">Caldithrix abyssi DSM 13497</name>
    <dbReference type="NCBI Taxonomy" id="880073"/>
    <lineage>
        <taxon>Bacteria</taxon>
        <taxon>Pseudomonadati</taxon>
        <taxon>Calditrichota</taxon>
        <taxon>Calditrichia</taxon>
        <taxon>Calditrichales</taxon>
        <taxon>Calditrichaceae</taxon>
        <taxon>Caldithrix</taxon>
    </lineage>
</organism>
<dbReference type="InterPro" id="IPR023828">
    <property type="entry name" value="Peptidase_S8_Ser-AS"/>
</dbReference>
<keyword evidence="4 6" id="KW-0378">Hydrolase</keyword>
<dbReference type="PANTHER" id="PTHR43399:SF4">
    <property type="entry name" value="CELL WALL-ASSOCIATED PROTEASE"/>
    <property type="match status" value="1"/>
</dbReference>
<dbReference type="eggNOG" id="COG1404">
    <property type="taxonomic scope" value="Bacteria"/>
</dbReference>
<comment type="similarity">
    <text evidence="1 6">Belongs to the peptidase S8 family.</text>
</comment>
<evidence type="ECO:0000256" key="4">
    <source>
        <dbReference type="ARBA" id="ARBA00022801"/>
    </source>
</evidence>
<reference evidence="10 11" key="1">
    <citation type="submission" date="2011-09" db="EMBL/GenBank/DDBJ databases">
        <title>The permanent draft genome of Caldithrix abyssi DSM 13497.</title>
        <authorList>
            <consortium name="US DOE Joint Genome Institute (JGI-PGF)"/>
            <person name="Lucas S."/>
            <person name="Han J."/>
            <person name="Lapidus A."/>
            <person name="Bruce D."/>
            <person name="Goodwin L."/>
            <person name="Pitluck S."/>
            <person name="Peters L."/>
            <person name="Kyrpides N."/>
            <person name="Mavromatis K."/>
            <person name="Ivanova N."/>
            <person name="Mikhailova N."/>
            <person name="Chertkov O."/>
            <person name="Detter J.C."/>
            <person name="Tapia R."/>
            <person name="Han C."/>
            <person name="Land M."/>
            <person name="Hauser L."/>
            <person name="Markowitz V."/>
            <person name="Cheng J.-F."/>
            <person name="Hugenholtz P."/>
            <person name="Woyke T."/>
            <person name="Wu D."/>
            <person name="Spring S."/>
            <person name="Brambilla E."/>
            <person name="Klenk H.-P."/>
            <person name="Eisen J.A."/>
        </authorList>
    </citation>
    <scope>NUCLEOTIDE SEQUENCE [LARGE SCALE GENOMIC DNA]</scope>
    <source>
        <strain evidence="10 11">DSM 13497</strain>
    </source>
</reference>
<sequence length="1342" mass="150389" precursor="true">MKPIFLIFFFFYLHSLSAADVYFAKLTATGQEQLKRNNLLKPAGISYKTFQTYSKPLPLVDRWLVVEADSQKLHELQEENWIETFEPVRRFKIFPLTNDSLSAEQWYLEQINIEQAWQVTRGAPDVLLAVIDTGIDYTHPDLQEVLWINEIERQGLPGVDDDGNGLIDDVMGWDFTDAPRFADGGDYLTPDPDPMDEFLGGHGTEIAGIIGATVNNLKGIAGIAPQIKIMNLRAGTAAGYLEEDDVIQAMLYAYSKGAKIINMSFGDVKVSTLFRDVLRFLWEKGITFVAAAGNEGQPQIYYPAAFKETIAVGSCDRQDHLSAFSNFGPGLDLIAPGAEIISTAPGNKYRTVSGTSFSAPMAAGVCALLLSARPDLSNEELRTVLKNSAEQNLPNPQWQVGSGRLDAGKALLIQHGGALQIISPTENTPVKDSLFIVGSAYHPDLQSVLLEYGLGSKPERWFALGKWDYRYFYHDTLALLPINHIPDTVLTIRLQMQLLNQTSVFDLTSIHVDRTPPRILKLTLDPAFQQAEIVGLLHLITDDQTTAHVTFLHSSGSVSADSLVDLNLFSEHFLTFTSRQIADYNLLKIQVKNDGGLIADTTLNVPEIFFADRQWHPWRPLKHTLPAGYLLHKFTDINRNGQREIVLSEYASSGAIGYLKVWEDTPQGFEQIAEFSQKAIPRDAFDMDGDGREELLVTYGSQARLLKFDSGLKTFRIVWQDSGFWAAALTDCNKNGKAEIIGYRDSAYVALEDQGNFQFLPIARLINHSKGENRFGSPKVVVHDFNGDGNNELVFGDYDGDLNIYSCSGADQFHLLQLLHTYQTDATDLIEAGGDALFVLSHTEEGRRFESELAQLYWSLEIFTYDARWRELKSSQIIHFYPYSLKKTFDAGMRFSEYNGRQYLFLALSPSFFVLEKIEGRWAVVWQTESCRSNAIVAGESPSSQNFECYFNTGEKIVGFFKGEGEALSVPFGLNASPLDSARIKIEWQGQNYNGFNLYRGLSAQSLQFYRHVSQNVFLDQNLTLQETYFYAVTAVADSLESEWSNIDSASTGRPPRLLSVQRVGKTAFILQFDQSLKLKADQPPRIFLEAARIAASSIVLIPPGHSLLVIFDDLRDSDFTEDTLKVENVFNAQDMPIDRRYDWSALDLAAPIEAPRVTKLNIVTRTTIVVTFSQPMDSGSVQQLSHYQLFPAGSVSEVTVLNALASEVELTLTKEAPAGGFGQAAYLEIYGVKNRWGVEMAERQKFSLFRPEDDLSRVIIYPQPVRPQDEALIFAKLPQKAQIQIFNMHGLLIRTLEQVNEYGGIRWDLRDASGKRASSGVYFYRIIYGKHQKTGKLVIVR</sequence>
<keyword evidence="2 6" id="KW-0645">Protease</keyword>
<feature type="chain" id="PRO_5009695400" evidence="7">
    <location>
        <begin position="19"/>
        <end position="1342"/>
    </location>
</feature>
<gene>
    <name evidence="9" type="ORF">Cabys_2291</name>
    <name evidence="10" type="ORF">Calab_3382</name>
</gene>
<feature type="active site" description="Charge relay system" evidence="6">
    <location>
        <position position="132"/>
    </location>
</feature>
<dbReference type="EMBL" id="CM001402">
    <property type="protein sequence ID" value="EHO42985.1"/>
    <property type="molecule type" value="Genomic_DNA"/>
</dbReference>
<dbReference type="STRING" id="880073.Cabys_2291"/>
<dbReference type="PANTHER" id="PTHR43399">
    <property type="entry name" value="SUBTILISIN-RELATED"/>
    <property type="match status" value="1"/>
</dbReference>
<keyword evidence="5 6" id="KW-0720">Serine protease</keyword>
<keyword evidence="11" id="KW-1185">Reference proteome</keyword>
<evidence type="ECO:0000256" key="5">
    <source>
        <dbReference type="ARBA" id="ARBA00022825"/>
    </source>
</evidence>
<evidence type="ECO:0000259" key="8">
    <source>
        <dbReference type="Pfam" id="PF00082"/>
    </source>
</evidence>
<dbReference type="CDD" id="cd07473">
    <property type="entry name" value="Peptidases_S8_Subtilisin_like"/>
    <property type="match status" value="1"/>
</dbReference>
<evidence type="ECO:0000256" key="7">
    <source>
        <dbReference type="SAM" id="SignalP"/>
    </source>
</evidence>
<dbReference type="Gene3D" id="2.60.40.1220">
    <property type="match status" value="1"/>
</dbReference>
<dbReference type="OrthoDB" id="9798386at2"/>
<keyword evidence="3 7" id="KW-0732">Signal</keyword>
<dbReference type="InterPro" id="IPR013783">
    <property type="entry name" value="Ig-like_fold"/>
</dbReference>
<feature type="active site" description="Charge relay system" evidence="6">
    <location>
        <position position="202"/>
    </location>
</feature>
<dbReference type="KEGG" id="caby:Cabys_2291"/>
<dbReference type="Gene3D" id="2.130.10.130">
    <property type="entry name" value="Integrin alpha, N-terminal"/>
    <property type="match status" value="1"/>
</dbReference>
<protein>
    <submittedName>
        <fullName evidence="10">Peptidase S8 and S53 subtilisin kexin sedolisin</fullName>
    </submittedName>
    <submittedName>
        <fullName evidence="9">Por secretion system C-terminal sorting domain-containing protein</fullName>
    </submittedName>
</protein>
<dbReference type="Proteomes" id="UP000183868">
    <property type="component" value="Chromosome"/>
</dbReference>
<dbReference type="InterPro" id="IPR014755">
    <property type="entry name" value="Cu-Rt/internalin_Ig-like"/>
</dbReference>
<evidence type="ECO:0000256" key="6">
    <source>
        <dbReference type="PROSITE-ProRule" id="PRU01240"/>
    </source>
</evidence>
<dbReference type="RefSeq" id="WP_006930440.1">
    <property type="nucleotide sequence ID" value="NZ_CM001402.1"/>
</dbReference>
<proteinExistence type="inferred from homology"/>
<evidence type="ECO:0000313" key="9">
    <source>
        <dbReference type="EMBL" id="APF19040.1"/>
    </source>
</evidence>
<dbReference type="EMBL" id="CP018099">
    <property type="protein sequence ID" value="APF19040.1"/>
    <property type="molecule type" value="Genomic_DNA"/>
</dbReference>
<dbReference type="NCBIfam" id="TIGR04183">
    <property type="entry name" value="Por_Secre_tail"/>
    <property type="match status" value="1"/>
</dbReference>
<dbReference type="InterPro" id="IPR026444">
    <property type="entry name" value="Secre_tail"/>
</dbReference>
<dbReference type="InterPro" id="IPR015500">
    <property type="entry name" value="Peptidase_S8_subtilisin-rel"/>
</dbReference>
<evidence type="ECO:0000313" key="12">
    <source>
        <dbReference type="Proteomes" id="UP000183868"/>
    </source>
</evidence>
<dbReference type="GO" id="GO:0004252">
    <property type="term" value="F:serine-type endopeptidase activity"/>
    <property type="evidence" value="ECO:0007669"/>
    <property type="project" value="UniProtKB-UniRule"/>
</dbReference>
<dbReference type="GO" id="GO:0006508">
    <property type="term" value="P:proteolysis"/>
    <property type="evidence" value="ECO:0007669"/>
    <property type="project" value="UniProtKB-KW"/>
</dbReference>
<dbReference type="InterPro" id="IPR028994">
    <property type="entry name" value="Integrin_alpha_N"/>
</dbReference>
<evidence type="ECO:0000256" key="1">
    <source>
        <dbReference type="ARBA" id="ARBA00011073"/>
    </source>
</evidence>
<dbReference type="PROSITE" id="PS51892">
    <property type="entry name" value="SUBTILASE"/>
    <property type="match status" value="1"/>
</dbReference>
<dbReference type="Gene3D" id="2.60.40.10">
    <property type="entry name" value="Immunoglobulins"/>
    <property type="match status" value="1"/>
</dbReference>
<dbReference type="InterPro" id="IPR000209">
    <property type="entry name" value="Peptidase_S8/S53_dom"/>
</dbReference>
<evidence type="ECO:0000256" key="3">
    <source>
        <dbReference type="ARBA" id="ARBA00022729"/>
    </source>
</evidence>
<dbReference type="InterPro" id="IPR034204">
    <property type="entry name" value="PfSUB1-like_cat_dom"/>
</dbReference>
<accession>H1XW80</accession>
<dbReference type="PRINTS" id="PR00723">
    <property type="entry name" value="SUBTILISIN"/>
</dbReference>
<evidence type="ECO:0000313" key="10">
    <source>
        <dbReference type="EMBL" id="EHO42985.1"/>
    </source>
</evidence>
<dbReference type="Pfam" id="PF00082">
    <property type="entry name" value="Peptidase_S8"/>
    <property type="match status" value="1"/>
</dbReference>
<dbReference type="InterPro" id="IPR051048">
    <property type="entry name" value="Peptidase_S8/S53_subtilisin"/>
</dbReference>
<dbReference type="InParanoid" id="H1XW80"/>
<evidence type="ECO:0000313" key="11">
    <source>
        <dbReference type="Proteomes" id="UP000004671"/>
    </source>
</evidence>
<feature type="active site" description="Charge relay system" evidence="6">
    <location>
        <position position="356"/>
    </location>
</feature>
<dbReference type="InterPro" id="IPR036116">
    <property type="entry name" value="FN3_sf"/>
</dbReference>
<dbReference type="HOGENOM" id="CLU_258260_0_0_0"/>